<sequence length="133" mass="14406">MADGDVYEISLDQDYAGQKLTNVMHFTQVGSNGTGSARDSLNILLGSQMQSLWTAFWVDTLTYTQTRCRRVYPTESQAKTRAVGVPGDIVTVGMPPHLCAILRQYGTRSAGRGVGHIKVAGMSVANVNEGRID</sequence>
<gene>
    <name evidence="1" type="ORF">S03H2_51611</name>
</gene>
<accession>X1JXH7</accession>
<name>X1JXH7_9ZZZZ</name>
<organism evidence="1">
    <name type="scientific">marine sediment metagenome</name>
    <dbReference type="NCBI Taxonomy" id="412755"/>
    <lineage>
        <taxon>unclassified sequences</taxon>
        <taxon>metagenomes</taxon>
        <taxon>ecological metagenomes</taxon>
    </lineage>
</organism>
<protein>
    <submittedName>
        <fullName evidence="1">Uncharacterized protein</fullName>
    </submittedName>
</protein>
<evidence type="ECO:0000313" key="1">
    <source>
        <dbReference type="EMBL" id="GAH74483.1"/>
    </source>
</evidence>
<proteinExistence type="predicted"/>
<comment type="caution">
    <text evidence="1">The sequence shown here is derived from an EMBL/GenBank/DDBJ whole genome shotgun (WGS) entry which is preliminary data.</text>
</comment>
<feature type="non-terminal residue" evidence="1">
    <location>
        <position position="133"/>
    </location>
</feature>
<reference evidence="1" key="1">
    <citation type="journal article" date="2014" name="Front. Microbiol.">
        <title>High frequency of phylogenetically diverse reductive dehalogenase-homologous genes in deep subseafloor sedimentary metagenomes.</title>
        <authorList>
            <person name="Kawai M."/>
            <person name="Futagami T."/>
            <person name="Toyoda A."/>
            <person name="Takaki Y."/>
            <person name="Nishi S."/>
            <person name="Hori S."/>
            <person name="Arai W."/>
            <person name="Tsubouchi T."/>
            <person name="Morono Y."/>
            <person name="Uchiyama I."/>
            <person name="Ito T."/>
            <person name="Fujiyama A."/>
            <person name="Inagaki F."/>
            <person name="Takami H."/>
        </authorList>
    </citation>
    <scope>NUCLEOTIDE SEQUENCE</scope>
    <source>
        <strain evidence="1">Expedition CK06-06</strain>
    </source>
</reference>
<dbReference type="EMBL" id="BARU01032752">
    <property type="protein sequence ID" value="GAH74483.1"/>
    <property type="molecule type" value="Genomic_DNA"/>
</dbReference>
<dbReference type="AlphaFoldDB" id="X1JXH7"/>